<dbReference type="InterPro" id="IPR005062">
    <property type="entry name" value="SAC3/GANP/THP3_conserved"/>
</dbReference>
<dbReference type="PANTHER" id="PTHR12436:SF4">
    <property type="entry name" value="LEUKOCYTE RECEPTOR CLUSTER MEMBER 8"/>
    <property type="match status" value="1"/>
</dbReference>
<evidence type="ECO:0000256" key="1">
    <source>
        <dbReference type="SAM" id="MobiDB-lite"/>
    </source>
</evidence>
<feature type="region of interest" description="Disordered" evidence="1">
    <location>
        <begin position="169"/>
        <end position="282"/>
    </location>
</feature>
<evidence type="ECO:0000313" key="3">
    <source>
        <dbReference type="EMBL" id="CAD7592327.1"/>
    </source>
</evidence>
<feature type="compositionally biased region" description="Basic and acidic residues" evidence="1">
    <location>
        <begin position="496"/>
        <end position="508"/>
    </location>
</feature>
<protein>
    <recommendedName>
        <fullName evidence="2">PCI domain-containing protein</fullName>
    </recommendedName>
</protein>
<accession>A0A7R9JY14</accession>
<feature type="compositionally biased region" description="Low complexity" evidence="1">
    <location>
        <begin position="326"/>
        <end position="339"/>
    </location>
</feature>
<reference evidence="3" key="1">
    <citation type="submission" date="2020-11" db="EMBL/GenBank/DDBJ databases">
        <authorList>
            <person name="Tran Van P."/>
        </authorList>
    </citation>
    <scope>NUCLEOTIDE SEQUENCE</scope>
</reference>
<gene>
    <name evidence="3" type="ORF">TGEB3V08_LOCUS4900</name>
</gene>
<dbReference type="FunFam" id="1.25.40.990:FF:000010">
    <property type="entry name" value="Leukocyte receptor cluster member"/>
    <property type="match status" value="1"/>
</dbReference>
<dbReference type="AlphaFoldDB" id="A0A7R9JY14"/>
<dbReference type="PANTHER" id="PTHR12436">
    <property type="entry name" value="80 KDA MCM3-ASSOCIATED PROTEIN"/>
    <property type="match status" value="1"/>
</dbReference>
<feature type="region of interest" description="Disordered" evidence="1">
    <location>
        <begin position="411"/>
        <end position="519"/>
    </location>
</feature>
<dbReference type="Gene3D" id="1.25.40.990">
    <property type="match status" value="1"/>
</dbReference>
<feature type="region of interest" description="Disordered" evidence="1">
    <location>
        <begin position="318"/>
        <end position="343"/>
    </location>
</feature>
<feature type="compositionally biased region" description="Basic residues" evidence="1">
    <location>
        <begin position="442"/>
        <end position="465"/>
    </location>
</feature>
<dbReference type="GO" id="GO:0005634">
    <property type="term" value="C:nucleus"/>
    <property type="evidence" value="ECO:0007669"/>
    <property type="project" value="TreeGrafter"/>
</dbReference>
<feature type="compositionally biased region" description="Basic and acidic residues" evidence="1">
    <location>
        <begin position="184"/>
        <end position="194"/>
    </location>
</feature>
<feature type="compositionally biased region" description="Low complexity" evidence="1">
    <location>
        <begin position="271"/>
        <end position="282"/>
    </location>
</feature>
<dbReference type="PROSITE" id="PS50250">
    <property type="entry name" value="PCI"/>
    <property type="match status" value="1"/>
</dbReference>
<feature type="compositionally biased region" description="Basic residues" evidence="1">
    <location>
        <begin position="509"/>
        <end position="519"/>
    </location>
</feature>
<name>A0A7R9JY14_TIMGE</name>
<dbReference type="EMBL" id="OE840746">
    <property type="protein sequence ID" value="CAD7592327.1"/>
    <property type="molecule type" value="Genomic_DNA"/>
</dbReference>
<sequence>MIHVAPHQTMIHVAPHHTMIHVAPHHTMIHVTPHHTMIHVAPHHTMVHVAPHHTMVNVAPHHTMVHVVTRNEHVPSKCTISLYPEVEWMANDKIEESTDEDIVAMVLNEQPIEEEQEDDDPSDRITHPEGLKVIEIALKYIGQQQEATPADIIYLQTPWQEPAIELFRQTGFGPPNMISNQHQQEGEKHGERNDLPPLPPGPPPPPTMNNFPNPPPPGTTPVQQQFFNQPANNPYGPIKFNLHNKKTGLGFKPFNANSPGPGKKKRKRNRNNQFNMSNNNVGVFPSPPPLPVELPPPLPPLPPGEDDVVVLGEEGPALTASSNEKPSVPTAVSSSPAIPGSDWPDSLKNYVNRCYDKCIETVDKDQVEIILKGKITRAANDGSLWIKNWDLEPLPSERKFIEIKKPLQSPINHNKRGAVRGKKSGISASLGSRLGVRNNSYRGRRSKSRSRSHSHSPPFRRRNRSRSSNDSPSPSRGGRRSSSSSDDNFKSLRTNKPRDGPKITDRLTPKKRNLIKQKGKGKMNKGLLCYHLYSDIITNSQLWTVNLTVQPSISLLSRPDEAVCDSESLSLEMLKSHFYSEFGLAGTDDLGNCELLQKRAARFSNSLKTPSPSPGIPQRRKRPLSLGSSFHSCLHDDTNADIDWSEFHIVGTCQDLEKPYLRLTSAPDASMVRPVEILKNSLLNVKEHWKKNHDYRYACDQMKSIRQDLTVQGVRDQLSVEVYEVHARIALEKGDHEEFNQCQTQLRMLYPEVGGANQMEFTAYRILYYMFTSNTQDLTTILSSLKPEHKVDECVSHALALRSAWWLGNYHQFFKLYKMAPRMSSYLVDWFIDRERKAALKTMIKAYLSIKLATKQNSNNHNR</sequence>
<feature type="compositionally biased region" description="Low complexity" evidence="1">
    <location>
        <begin position="220"/>
        <end position="234"/>
    </location>
</feature>
<feature type="compositionally biased region" description="Low complexity" evidence="1">
    <location>
        <begin position="466"/>
        <end position="486"/>
    </location>
</feature>
<proteinExistence type="predicted"/>
<feature type="compositionally biased region" description="Basic residues" evidence="1">
    <location>
        <begin position="413"/>
        <end position="423"/>
    </location>
</feature>
<feature type="domain" description="PCI" evidence="2">
    <location>
        <begin position="735"/>
        <end position="863"/>
    </location>
</feature>
<dbReference type="InterPro" id="IPR000717">
    <property type="entry name" value="PCI_dom"/>
</dbReference>
<organism evidence="3">
    <name type="scientific">Timema genevievae</name>
    <name type="common">Walking stick</name>
    <dbReference type="NCBI Taxonomy" id="629358"/>
    <lineage>
        <taxon>Eukaryota</taxon>
        <taxon>Metazoa</taxon>
        <taxon>Ecdysozoa</taxon>
        <taxon>Arthropoda</taxon>
        <taxon>Hexapoda</taxon>
        <taxon>Insecta</taxon>
        <taxon>Pterygota</taxon>
        <taxon>Neoptera</taxon>
        <taxon>Polyneoptera</taxon>
        <taxon>Phasmatodea</taxon>
        <taxon>Timematodea</taxon>
        <taxon>Timematoidea</taxon>
        <taxon>Timematidae</taxon>
        <taxon>Timema</taxon>
    </lineage>
</organism>
<evidence type="ECO:0000259" key="2">
    <source>
        <dbReference type="PROSITE" id="PS50250"/>
    </source>
</evidence>
<dbReference type="InterPro" id="IPR045107">
    <property type="entry name" value="SAC3/GANP/THP3"/>
</dbReference>
<dbReference type="Pfam" id="PF03399">
    <property type="entry name" value="SAC3_GANP"/>
    <property type="match status" value="1"/>
</dbReference>
<feature type="compositionally biased region" description="Pro residues" evidence="1">
    <location>
        <begin position="196"/>
        <end position="219"/>
    </location>
</feature>